<dbReference type="PIRSF" id="PIRSF012318">
    <property type="entry name" value="UCP012318"/>
    <property type="match status" value="1"/>
</dbReference>
<dbReference type="InterPro" id="IPR009078">
    <property type="entry name" value="Ferritin-like_SF"/>
</dbReference>
<dbReference type="STRING" id="35814.BBB42_04810"/>
<dbReference type="RefSeq" id="WP_005012402.1">
    <property type="nucleotide sequence ID" value="NZ_JFZZ01000041.1"/>
</dbReference>
<gene>
    <name evidence="1" type="ORF">L497_0283</name>
</gene>
<name>A0A158M773_9BORD</name>
<protein>
    <submittedName>
        <fullName evidence="1">PF04305 family protein</fullName>
    </submittedName>
</protein>
<evidence type="ECO:0000313" key="1">
    <source>
        <dbReference type="EMBL" id="KAK96449.1"/>
    </source>
</evidence>
<dbReference type="PATRIC" id="fig|1331206.3.peg.895"/>
<sequence length="267" mass="29331">MQQQGDSLRAQAMAALAARSWQDKLAAVAALDDGQGIGADGALTPPPGLPGRPDRPELVPPAQVKQRSVRNEQGRAALLHALAHIEFNAINLALDVIWRFPGLPDQFYQDWLQVAREEAYHFDMLRVHLTSHGYDYGDLPAHGGLWEMAEKTRGDLLARLALVPRTLEARGLDASPLIRDKLAQAGDMRGAAILEIILRDEIGHVAIGNFWYRHCCVLQGRDPLTTYAELSAQYGAPRLRGPFNVPARRAAGFVDAEIEALERQAQA</sequence>
<dbReference type="Pfam" id="PF04305">
    <property type="entry name" value="DUF455"/>
    <property type="match status" value="1"/>
</dbReference>
<reference evidence="1 2" key="1">
    <citation type="submission" date="2014-03" db="EMBL/GenBank/DDBJ databases">
        <title>Genome sequence of Bordetella holmseii.</title>
        <authorList>
            <person name="Harvill E."/>
            <person name="Goodfield L.L."/>
            <person name="Ivanov Y."/>
            <person name="Meyer J.A."/>
            <person name="Newth C."/>
            <person name="Cassiday P."/>
            <person name="Tondella M.L."/>
            <person name="Liao P."/>
            <person name="Zimmerman J."/>
            <person name="Meert K."/>
            <person name="Wessel D."/>
            <person name="Berger J."/>
            <person name="Dean J.M."/>
            <person name="Holubkov R."/>
            <person name="Burr J."/>
            <person name="Liu T."/>
            <person name="Brinkac L.M."/>
            <person name="Sanka R."/>
            <person name="Kim M."/>
            <person name="Losada L."/>
        </authorList>
    </citation>
    <scope>NUCLEOTIDE SEQUENCE [LARGE SCALE GENOMIC DNA]</scope>
    <source>
        <strain evidence="1 2">CDC-H585-BH</strain>
    </source>
</reference>
<organism evidence="1 2">
    <name type="scientific">Bordetella holmesii CDC-H585-BH</name>
    <dbReference type="NCBI Taxonomy" id="1331206"/>
    <lineage>
        <taxon>Bacteria</taxon>
        <taxon>Pseudomonadati</taxon>
        <taxon>Pseudomonadota</taxon>
        <taxon>Betaproteobacteria</taxon>
        <taxon>Burkholderiales</taxon>
        <taxon>Alcaligenaceae</taxon>
        <taxon>Bordetella</taxon>
    </lineage>
</organism>
<dbReference type="CDD" id="cd00657">
    <property type="entry name" value="Ferritin_like"/>
    <property type="match status" value="1"/>
</dbReference>
<evidence type="ECO:0000313" key="2">
    <source>
        <dbReference type="Proteomes" id="UP000026682"/>
    </source>
</evidence>
<dbReference type="AlphaFoldDB" id="A0A158M773"/>
<dbReference type="GeneID" id="93120847"/>
<dbReference type="Proteomes" id="UP000026682">
    <property type="component" value="Unassembled WGS sequence"/>
</dbReference>
<accession>A0A158M773</accession>
<dbReference type="InterPro" id="IPR011197">
    <property type="entry name" value="UCP012318"/>
</dbReference>
<dbReference type="PANTHER" id="PTHR42782:SF4">
    <property type="entry name" value="DUF455 DOMAIN-CONTAINING PROTEIN"/>
    <property type="match status" value="1"/>
</dbReference>
<dbReference type="InterPro" id="IPR007402">
    <property type="entry name" value="DUF455"/>
</dbReference>
<comment type="caution">
    <text evidence="1">The sequence shown here is derived from an EMBL/GenBank/DDBJ whole genome shotgun (WGS) entry which is preliminary data.</text>
</comment>
<dbReference type="PANTHER" id="PTHR42782">
    <property type="entry name" value="SI:CH73-314G15.3"/>
    <property type="match status" value="1"/>
</dbReference>
<dbReference type="EMBL" id="JFZZ01000041">
    <property type="protein sequence ID" value="KAK96449.1"/>
    <property type="molecule type" value="Genomic_DNA"/>
</dbReference>
<proteinExistence type="predicted"/>
<dbReference type="SUPFAM" id="SSF47240">
    <property type="entry name" value="Ferritin-like"/>
    <property type="match status" value="1"/>
</dbReference>